<protein>
    <submittedName>
        <fullName evidence="1">Uncharacterized protein</fullName>
    </submittedName>
</protein>
<keyword evidence="2" id="KW-1185">Reference proteome</keyword>
<evidence type="ECO:0000313" key="1">
    <source>
        <dbReference type="EMBL" id="MBO3742629.1"/>
    </source>
</evidence>
<name>A0ABS3UVL0_9ACTN</name>
<dbReference type="RefSeq" id="WP_208471827.1">
    <property type="nucleotide sequence ID" value="NZ_JAGFNS010000030.1"/>
</dbReference>
<proteinExistence type="predicted"/>
<dbReference type="Proteomes" id="UP000679690">
    <property type="component" value="Unassembled WGS sequence"/>
</dbReference>
<organism evidence="1 2">
    <name type="scientific">Actinoplanes flavus</name>
    <dbReference type="NCBI Taxonomy" id="2820290"/>
    <lineage>
        <taxon>Bacteria</taxon>
        <taxon>Bacillati</taxon>
        <taxon>Actinomycetota</taxon>
        <taxon>Actinomycetes</taxon>
        <taxon>Micromonosporales</taxon>
        <taxon>Micromonosporaceae</taxon>
        <taxon>Actinoplanes</taxon>
    </lineage>
</organism>
<comment type="caution">
    <text evidence="1">The sequence shown here is derived from an EMBL/GenBank/DDBJ whole genome shotgun (WGS) entry which is preliminary data.</text>
</comment>
<gene>
    <name evidence="1" type="ORF">J5X75_34475</name>
</gene>
<sequence>MSPSGIVPDPKGSTYFDDLALEWSTNDTTTEAAVQKCLNTVARSQILLAEHVTALTRAADRLDRVTDNPRLAAAAAHLKNAVDVVKQAQEILKKVPAGD</sequence>
<accession>A0ABS3UVL0</accession>
<evidence type="ECO:0000313" key="2">
    <source>
        <dbReference type="Proteomes" id="UP000679690"/>
    </source>
</evidence>
<dbReference type="EMBL" id="JAGFNS010000030">
    <property type="protein sequence ID" value="MBO3742629.1"/>
    <property type="molecule type" value="Genomic_DNA"/>
</dbReference>
<reference evidence="1 2" key="1">
    <citation type="submission" date="2021-03" db="EMBL/GenBank/DDBJ databases">
        <title>Actinoplanes flavus sp. nov., a novel actinomycete isolated from Coconut Palm rhizosphere soil.</title>
        <authorList>
            <person name="Luo X."/>
        </authorList>
    </citation>
    <scope>NUCLEOTIDE SEQUENCE [LARGE SCALE GENOMIC DNA]</scope>
    <source>
        <strain evidence="1 2">NEAU-H7</strain>
    </source>
</reference>